<dbReference type="SUPFAM" id="SSF52833">
    <property type="entry name" value="Thioredoxin-like"/>
    <property type="match status" value="1"/>
</dbReference>
<evidence type="ECO:0000313" key="6">
    <source>
        <dbReference type="Proteomes" id="UP000663829"/>
    </source>
</evidence>
<sequence length="231" mass="26316">MPIPSRSQGFSVGPQDASITIDIFLDLTCGDCRSIFPTMLDLINEYNEKIQIKFHTFPLPYHTYSFIVNQAVHVISHLTHGNIKSILCYMKQIFDQQTQFYDYSTLNMSRLQIMKLVSSFIPSTIDKQKFLNGLGDATINREGTIAFKYGCSRGVVGTPTFMINGVIVQGETEKWTLNNFKLILDPLLNNNRYPSCKTPKNLVCCFANNIRQCPRLGCHCFYLNTKNLCEI</sequence>
<name>A0A814G3M0_9BILA</name>
<dbReference type="PANTHER" id="PTHR33875:SF2">
    <property type="entry name" value="ACR183CP"/>
    <property type="match status" value="1"/>
</dbReference>
<accession>A0A814G3M0</accession>
<feature type="domain" description="Thioredoxin-like fold" evidence="1">
    <location>
        <begin position="9"/>
        <end position="172"/>
    </location>
</feature>
<dbReference type="InterPro" id="IPR012336">
    <property type="entry name" value="Thioredoxin-like_fold"/>
</dbReference>
<dbReference type="AlphaFoldDB" id="A0A814G3M0"/>
<dbReference type="Proteomes" id="UP000677228">
    <property type="component" value="Unassembled WGS sequence"/>
</dbReference>
<gene>
    <name evidence="2" type="ORF">GPM918_LOCUS13249</name>
    <name evidence="3" type="ORF">OVA965_LOCUS23220</name>
    <name evidence="4" type="ORF">SRO942_LOCUS13253</name>
    <name evidence="5" type="ORF">TMI583_LOCUS23935</name>
</gene>
<evidence type="ECO:0000313" key="3">
    <source>
        <dbReference type="EMBL" id="CAF1184342.1"/>
    </source>
</evidence>
<dbReference type="InterPro" id="IPR036249">
    <property type="entry name" value="Thioredoxin-like_sf"/>
</dbReference>
<proteinExistence type="predicted"/>
<dbReference type="Pfam" id="PF13462">
    <property type="entry name" value="Thioredoxin_4"/>
    <property type="match status" value="1"/>
</dbReference>
<dbReference type="Proteomes" id="UP000681722">
    <property type="component" value="Unassembled WGS sequence"/>
</dbReference>
<protein>
    <recommendedName>
        <fullName evidence="1">Thioredoxin-like fold domain-containing protein</fullName>
    </recommendedName>
</protein>
<keyword evidence="6" id="KW-1185">Reference proteome</keyword>
<evidence type="ECO:0000313" key="2">
    <source>
        <dbReference type="EMBL" id="CAF0990946.1"/>
    </source>
</evidence>
<dbReference type="OrthoDB" id="37297at2759"/>
<dbReference type="Proteomes" id="UP000663829">
    <property type="component" value="Unassembled WGS sequence"/>
</dbReference>
<reference evidence="2" key="1">
    <citation type="submission" date="2021-02" db="EMBL/GenBank/DDBJ databases">
        <authorList>
            <person name="Nowell W R."/>
        </authorList>
    </citation>
    <scope>NUCLEOTIDE SEQUENCE</scope>
</reference>
<dbReference type="Gene3D" id="3.40.30.10">
    <property type="entry name" value="Glutaredoxin"/>
    <property type="match status" value="1"/>
</dbReference>
<evidence type="ECO:0000313" key="5">
    <source>
        <dbReference type="EMBL" id="CAF3995460.1"/>
    </source>
</evidence>
<dbReference type="EMBL" id="CAJNOQ010003015">
    <property type="protein sequence ID" value="CAF0990946.1"/>
    <property type="molecule type" value="Genomic_DNA"/>
</dbReference>
<dbReference type="PANTHER" id="PTHR33875">
    <property type="entry name" value="OS09G0542200 PROTEIN"/>
    <property type="match status" value="1"/>
</dbReference>
<organism evidence="2 6">
    <name type="scientific">Didymodactylos carnosus</name>
    <dbReference type="NCBI Taxonomy" id="1234261"/>
    <lineage>
        <taxon>Eukaryota</taxon>
        <taxon>Metazoa</taxon>
        <taxon>Spiralia</taxon>
        <taxon>Gnathifera</taxon>
        <taxon>Rotifera</taxon>
        <taxon>Eurotatoria</taxon>
        <taxon>Bdelloidea</taxon>
        <taxon>Philodinida</taxon>
        <taxon>Philodinidae</taxon>
        <taxon>Didymodactylos</taxon>
    </lineage>
</organism>
<dbReference type="EMBL" id="CAJOBC010003016">
    <property type="protein sequence ID" value="CAF3762972.1"/>
    <property type="molecule type" value="Genomic_DNA"/>
</dbReference>
<evidence type="ECO:0000259" key="1">
    <source>
        <dbReference type="Pfam" id="PF13462"/>
    </source>
</evidence>
<dbReference type="Proteomes" id="UP000682733">
    <property type="component" value="Unassembled WGS sequence"/>
</dbReference>
<dbReference type="EMBL" id="CAJOBA010034955">
    <property type="protein sequence ID" value="CAF3995460.1"/>
    <property type="molecule type" value="Genomic_DNA"/>
</dbReference>
<dbReference type="EMBL" id="CAJNOK010013430">
    <property type="protein sequence ID" value="CAF1184342.1"/>
    <property type="molecule type" value="Genomic_DNA"/>
</dbReference>
<comment type="caution">
    <text evidence="2">The sequence shown here is derived from an EMBL/GenBank/DDBJ whole genome shotgun (WGS) entry which is preliminary data.</text>
</comment>
<evidence type="ECO:0000313" key="4">
    <source>
        <dbReference type="EMBL" id="CAF3762972.1"/>
    </source>
</evidence>